<proteinExistence type="predicted"/>
<protein>
    <submittedName>
        <fullName evidence="2">Uncharacterized protein</fullName>
    </submittedName>
</protein>
<sequence length="66" mass="7038">MCNHQQYSQSSYFSSSFTIVAITSSSPLVFNLLGLLTLAISSICSVVPTLIVNPPSLLVCLISIAF</sequence>
<feature type="transmembrane region" description="Helical" evidence="1">
    <location>
        <begin position="39"/>
        <end position="65"/>
    </location>
</feature>
<keyword evidence="1" id="KW-1133">Transmembrane helix</keyword>
<keyword evidence="1" id="KW-0812">Transmembrane</keyword>
<evidence type="ECO:0000313" key="2">
    <source>
        <dbReference type="EMBL" id="AKH46459.1"/>
    </source>
</evidence>
<keyword evidence="1" id="KW-0472">Membrane</keyword>
<reference evidence="2" key="2">
    <citation type="submission" date="2015-03" db="EMBL/GenBank/DDBJ databases">
        <authorList>
            <person name="Chow C.-E.T."/>
            <person name="Winget D.M."/>
            <person name="White R.A.III."/>
            <person name="Hallam S.J."/>
            <person name="Suttle C.A."/>
        </authorList>
    </citation>
    <scope>NUCLEOTIDE SEQUENCE</scope>
    <source>
        <strain evidence="2">Anoxic3_8</strain>
    </source>
</reference>
<organism evidence="2">
    <name type="scientific">uncultured marine virus</name>
    <dbReference type="NCBI Taxonomy" id="186617"/>
    <lineage>
        <taxon>Viruses</taxon>
        <taxon>environmental samples</taxon>
    </lineage>
</organism>
<evidence type="ECO:0000256" key="1">
    <source>
        <dbReference type="SAM" id="Phobius"/>
    </source>
</evidence>
<dbReference type="EMBL" id="KR029583">
    <property type="protein sequence ID" value="AKH46459.1"/>
    <property type="molecule type" value="Genomic_DNA"/>
</dbReference>
<feature type="transmembrane region" description="Helical" evidence="1">
    <location>
        <begin position="12"/>
        <end position="33"/>
    </location>
</feature>
<accession>A0A0F7L1L8</accession>
<reference evidence="2" key="1">
    <citation type="journal article" date="2015" name="Front. Microbiol.">
        <title>Combining genomic sequencing methods to explore viral diversity and reveal potential virus-host interactions.</title>
        <authorList>
            <person name="Chow C.E."/>
            <person name="Winget D.M."/>
            <person name="White R.A.III."/>
            <person name="Hallam S.J."/>
            <person name="Suttle C.A."/>
        </authorList>
    </citation>
    <scope>NUCLEOTIDE SEQUENCE</scope>
    <source>
        <strain evidence="2">Anoxic3_8</strain>
    </source>
</reference>
<name>A0A0F7L1L8_9VIRU</name>